<dbReference type="AlphaFoldDB" id="A0A927GR27"/>
<comment type="similarity">
    <text evidence="1 4">Belongs to the FGGY kinase family.</text>
</comment>
<organism evidence="7 8">
    <name type="scientific">Paenibacillus sabuli</name>
    <dbReference type="NCBI Taxonomy" id="2772509"/>
    <lineage>
        <taxon>Bacteria</taxon>
        <taxon>Bacillati</taxon>
        <taxon>Bacillota</taxon>
        <taxon>Bacilli</taxon>
        <taxon>Bacillales</taxon>
        <taxon>Paenibacillaceae</taxon>
        <taxon>Paenibacillus</taxon>
    </lineage>
</organism>
<dbReference type="CDD" id="cd07770">
    <property type="entry name" value="ASKHA_NBD_FGGY_GntK"/>
    <property type="match status" value="1"/>
</dbReference>
<dbReference type="PIRSF" id="PIRSF000538">
    <property type="entry name" value="GlpK"/>
    <property type="match status" value="1"/>
</dbReference>
<dbReference type="PANTHER" id="PTHR43095">
    <property type="entry name" value="SUGAR KINASE"/>
    <property type="match status" value="1"/>
</dbReference>
<dbReference type="InterPro" id="IPR050406">
    <property type="entry name" value="FGGY_Carb_Kinase"/>
</dbReference>
<gene>
    <name evidence="7" type="ORF">IDH44_07335</name>
</gene>
<dbReference type="InterPro" id="IPR018484">
    <property type="entry name" value="FGGY_N"/>
</dbReference>
<keyword evidence="8" id="KW-1185">Reference proteome</keyword>
<name>A0A927GR27_9BACL</name>
<evidence type="ECO:0000313" key="7">
    <source>
        <dbReference type="EMBL" id="MBD2844998.1"/>
    </source>
</evidence>
<sequence length="519" mass="55836">MNEQASKLVLALDIGTTSVKALLIDRLGQMKGRVSIGYPLNIPRPDMAEQDPDTIYEAVATAVHRLLQETGTPATDLLCVSLSSAMHSLIVVDAEHRPLTGSIIWADQRAVEQADRLNADGTGLAIYRRTGVPIHPMTPLTKLLWLREHRPDLMLPGYSYVDIKAYVLQRLFGRSVMDYSIAGSTGLFNLHELDWDGGVLELLGLSAAQLPELVPTDHVMVGLQPGEATKLGLLPDTPFVVGASDGVLANLGAGVMNTDRVAVSIGTSSAVRTVVPEPLLDEQGKLFCYALTKGNWVVGAPSNNGGIVLRWLVEQLFADELGSGEGDPYERLLELAQQAPAGANGLIFLPMLTGERAPYWKADTRAMYFGLSLSHGKAHMVRAALEGVMAQIASIVQLLEGLHVQPREVWASGGFTQSVFGCQLMADMLGLPVCVPQLIESSGLGAAMLGYAAMGKPMQAPSAEAAASQTRYLPDPARHAHYRKLLELHARVYEGIKDSFHDVIALQAEDTANLMGVLK</sequence>
<keyword evidence="2 4" id="KW-0808">Transferase</keyword>
<evidence type="ECO:0000256" key="1">
    <source>
        <dbReference type="ARBA" id="ARBA00009156"/>
    </source>
</evidence>
<dbReference type="Proteomes" id="UP000621560">
    <property type="component" value="Unassembled WGS sequence"/>
</dbReference>
<evidence type="ECO:0000256" key="4">
    <source>
        <dbReference type="RuleBase" id="RU003733"/>
    </source>
</evidence>
<dbReference type="Gene3D" id="3.30.420.40">
    <property type="match status" value="2"/>
</dbReference>
<dbReference type="InterPro" id="IPR018483">
    <property type="entry name" value="Carb_kinase_FGGY_CS"/>
</dbReference>
<comment type="caution">
    <text evidence="7">The sequence shown here is derived from an EMBL/GenBank/DDBJ whole genome shotgun (WGS) entry which is preliminary data.</text>
</comment>
<evidence type="ECO:0000259" key="6">
    <source>
        <dbReference type="Pfam" id="PF02782"/>
    </source>
</evidence>
<dbReference type="PROSITE" id="PS00445">
    <property type="entry name" value="FGGY_KINASES_2"/>
    <property type="match status" value="1"/>
</dbReference>
<dbReference type="GO" id="GO:0016773">
    <property type="term" value="F:phosphotransferase activity, alcohol group as acceptor"/>
    <property type="evidence" value="ECO:0007669"/>
    <property type="project" value="InterPro"/>
</dbReference>
<dbReference type="RefSeq" id="WP_190916171.1">
    <property type="nucleotide sequence ID" value="NZ_JACXIZ010000013.1"/>
</dbReference>
<evidence type="ECO:0000256" key="2">
    <source>
        <dbReference type="ARBA" id="ARBA00022679"/>
    </source>
</evidence>
<evidence type="ECO:0000313" key="8">
    <source>
        <dbReference type="Proteomes" id="UP000621560"/>
    </source>
</evidence>
<dbReference type="InterPro" id="IPR000577">
    <property type="entry name" value="Carb_kinase_FGGY"/>
</dbReference>
<feature type="domain" description="Carbohydrate kinase FGGY N-terminal" evidence="5">
    <location>
        <begin position="9"/>
        <end position="252"/>
    </location>
</feature>
<proteinExistence type="inferred from homology"/>
<accession>A0A927GR27</accession>
<dbReference type="Pfam" id="PF00370">
    <property type="entry name" value="FGGY_N"/>
    <property type="match status" value="1"/>
</dbReference>
<evidence type="ECO:0000259" key="5">
    <source>
        <dbReference type="Pfam" id="PF00370"/>
    </source>
</evidence>
<dbReference type="PROSITE" id="PS00933">
    <property type="entry name" value="FGGY_KINASES_1"/>
    <property type="match status" value="1"/>
</dbReference>
<dbReference type="EMBL" id="JACXIZ010000013">
    <property type="protein sequence ID" value="MBD2844998.1"/>
    <property type="molecule type" value="Genomic_DNA"/>
</dbReference>
<dbReference type="SUPFAM" id="SSF53067">
    <property type="entry name" value="Actin-like ATPase domain"/>
    <property type="match status" value="2"/>
</dbReference>
<dbReference type="InterPro" id="IPR043129">
    <property type="entry name" value="ATPase_NBD"/>
</dbReference>
<dbReference type="PANTHER" id="PTHR43095:SF2">
    <property type="entry name" value="GLUCONOKINASE"/>
    <property type="match status" value="1"/>
</dbReference>
<reference evidence="7" key="1">
    <citation type="submission" date="2020-09" db="EMBL/GenBank/DDBJ databases">
        <title>A novel bacterium of genus Paenibacillus, isolated from South China Sea.</title>
        <authorList>
            <person name="Huang H."/>
            <person name="Mo K."/>
            <person name="Hu Y."/>
        </authorList>
    </citation>
    <scope>NUCLEOTIDE SEQUENCE</scope>
    <source>
        <strain evidence="7">IB182496</strain>
    </source>
</reference>
<dbReference type="GO" id="GO:0016301">
    <property type="term" value="F:kinase activity"/>
    <property type="evidence" value="ECO:0007669"/>
    <property type="project" value="UniProtKB-KW"/>
</dbReference>
<protein>
    <submittedName>
        <fullName evidence="7">Gluconokinase</fullName>
    </submittedName>
</protein>
<dbReference type="Pfam" id="PF02782">
    <property type="entry name" value="FGGY_C"/>
    <property type="match status" value="1"/>
</dbReference>
<dbReference type="GO" id="GO:0005975">
    <property type="term" value="P:carbohydrate metabolic process"/>
    <property type="evidence" value="ECO:0007669"/>
    <property type="project" value="InterPro"/>
</dbReference>
<feature type="domain" description="Carbohydrate kinase FGGY C-terminal" evidence="6">
    <location>
        <begin position="262"/>
        <end position="454"/>
    </location>
</feature>
<keyword evidence="3 4" id="KW-0418">Kinase</keyword>
<dbReference type="InterPro" id="IPR018485">
    <property type="entry name" value="FGGY_C"/>
</dbReference>
<evidence type="ECO:0000256" key="3">
    <source>
        <dbReference type="ARBA" id="ARBA00022777"/>
    </source>
</evidence>